<name>A0ACC3S631_9PEZI</name>
<organism evidence="1 2">
    <name type="scientific">Zalaria obscura</name>
    <dbReference type="NCBI Taxonomy" id="2024903"/>
    <lineage>
        <taxon>Eukaryota</taxon>
        <taxon>Fungi</taxon>
        <taxon>Dikarya</taxon>
        <taxon>Ascomycota</taxon>
        <taxon>Pezizomycotina</taxon>
        <taxon>Dothideomycetes</taxon>
        <taxon>Dothideomycetidae</taxon>
        <taxon>Dothideales</taxon>
        <taxon>Zalariaceae</taxon>
        <taxon>Zalaria</taxon>
    </lineage>
</organism>
<dbReference type="Proteomes" id="UP001320706">
    <property type="component" value="Unassembled WGS sequence"/>
</dbReference>
<dbReference type="EMBL" id="JAMKPW020000040">
    <property type="protein sequence ID" value="KAK8198468.1"/>
    <property type="molecule type" value="Genomic_DNA"/>
</dbReference>
<sequence>MAHSRSVIITWTKKIPFWLPRDAQRKRKRFRVNSHTRVGSLLNAQGDAKDVGSCCLHKDPGPRNVVSPDAVDNPAPRRAIM</sequence>
<keyword evidence="2" id="KW-1185">Reference proteome</keyword>
<protein>
    <submittedName>
        <fullName evidence="1">Uncharacterized protein</fullName>
    </submittedName>
</protein>
<comment type="caution">
    <text evidence="1">The sequence shown here is derived from an EMBL/GenBank/DDBJ whole genome shotgun (WGS) entry which is preliminary data.</text>
</comment>
<proteinExistence type="predicted"/>
<evidence type="ECO:0000313" key="2">
    <source>
        <dbReference type="Proteomes" id="UP001320706"/>
    </source>
</evidence>
<gene>
    <name evidence="1" type="ORF">M8818_006333</name>
</gene>
<evidence type="ECO:0000313" key="1">
    <source>
        <dbReference type="EMBL" id="KAK8198468.1"/>
    </source>
</evidence>
<reference evidence="1" key="1">
    <citation type="submission" date="2024-02" db="EMBL/GenBank/DDBJ databases">
        <title>Metagenome Assembled Genome of Zalaria obscura JY119.</title>
        <authorList>
            <person name="Vighnesh L."/>
            <person name="Jagadeeshwari U."/>
            <person name="Venkata Ramana C."/>
            <person name="Sasikala C."/>
        </authorList>
    </citation>
    <scope>NUCLEOTIDE SEQUENCE</scope>
    <source>
        <strain evidence="1">JY119</strain>
    </source>
</reference>
<accession>A0ACC3S631</accession>